<proteinExistence type="predicted"/>
<dbReference type="Pfam" id="PF00296">
    <property type="entry name" value="Bac_luciferase"/>
    <property type="match status" value="1"/>
</dbReference>
<evidence type="ECO:0000259" key="2">
    <source>
        <dbReference type="Pfam" id="PF00296"/>
    </source>
</evidence>
<comment type="caution">
    <text evidence="3">The sequence shown here is derived from an EMBL/GenBank/DDBJ whole genome shotgun (WGS) entry which is preliminary data.</text>
</comment>
<keyword evidence="3" id="KW-0560">Oxidoreductase</keyword>
<dbReference type="NCBIfam" id="TIGR03558">
    <property type="entry name" value="oxido_grp_1"/>
    <property type="match status" value="1"/>
</dbReference>
<dbReference type="OrthoDB" id="9780518at2"/>
<reference evidence="4" key="1">
    <citation type="submission" date="2016-08" db="EMBL/GenBank/DDBJ databases">
        <authorList>
            <person name="Merda D."/>
            <person name="Briand M."/>
            <person name="Taghouti G."/>
            <person name="Carrere S."/>
            <person name="Gouzy J."/>
            <person name="Portier P."/>
            <person name="Jacques M.-A."/>
            <person name="Fischer-Le Saux M."/>
        </authorList>
    </citation>
    <scope>NUCLEOTIDE SEQUENCE [LARGE SCALE GENOMIC DNA]</scope>
    <source>
        <strain evidence="4">CFBP1156</strain>
    </source>
</reference>
<evidence type="ECO:0000313" key="4">
    <source>
        <dbReference type="Proteomes" id="UP000238261"/>
    </source>
</evidence>
<dbReference type="InterPro" id="IPR050766">
    <property type="entry name" value="Bact_Lucif_Oxidored"/>
</dbReference>
<accession>A0A2S7EXP5</accession>
<keyword evidence="3" id="KW-0503">Monooxygenase</keyword>
<dbReference type="InterPro" id="IPR019949">
    <property type="entry name" value="CmoO-like"/>
</dbReference>
<keyword evidence="4" id="KW-1185">Reference proteome</keyword>
<dbReference type="PANTHER" id="PTHR30137">
    <property type="entry name" value="LUCIFERASE-LIKE MONOOXYGENASE"/>
    <property type="match status" value="1"/>
</dbReference>
<comment type="similarity">
    <text evidence="1">To bacterial alkanal monooxygenase alpha and beta chains.</text>
</comment>
<dbReference type="SUPFAM" id="SSF51679">
    <property type="entry name" value="Bacterial luciferase-like"/>
    <property type="match status" value="1"/>
</dbReference>
<dbReference type="InterPro" id="IPR011251">
    <property type="entry name" value="Luciferase-like_dom"/>
</dbReference>
<dbReference type="GO" id="GO:0016705">
    <property type="term" value="F:oxidoreductase activity, acting on paired donors, with incorporation or reduction of molecular oxygen"/>
    <property type="evidence" value="ECO:0007669"/>
    <property type="project" value="InterPro"/>
</dbReference>
<dbReference type="EMBL" id="MDEG01000006">
    <property type="protein sequence ID" value="PPU97901.1"/>
    <property type="molecule type" value="Genomic_DNA"/>
</dbReference>
<feature type="domain" description="Luciferase-like" evidence="2">
    <location>
        <begin position="14"/>
        <end position="295"/>
    </location>
</feature>
<dbReference type="PANTHER" id="PTHR30137:SF20">
    <property type="entry name" value="N-ACETYL-S-ALKYLCYSTEINE MONOOXYGENASE"/>
    <property type="match status" value="1"/>
</dbReference>
<gene>
    <name evidence="3" type="ORF">XhyaCFBP1156_09005</name>
</gene>
<evidence type="ECO:0000313" key="3">
    <source>
        <dbReference type="EMBL" id="PPU97901.1"/>
    </source>
</evidence>
<evidence type="ECO:0000256" key="1">
    <source>
        <dbReference type="ARBA" id="ARBA00007789"/>
    </source>
</evidence>
<dbReference type="RefSeq" id="WP_104558406.1">
    <property type="nucleotide sequence ID" value="NZ_CP043476.1"/>
</dbReference>
<dbReference type="Proteomes" id="UP000238261">
    <property type="component" value="Unassembled WGS sequence"/>
</dbReference>
<protein>
    <submittedName>
        <fullName evidence="3">Alkane 1-monooxygenase</fullName>
    </submittedName>
</protein>
<name>A0A2S7EXP5_9XANT</name>
<dbReference type="GO" id="GO:0004497">
    <property type="term" value="F:monooxygenase activity"/>
    <property type="evidence" value="ECO:0007669"/>
    <property type="project" value="UniProtKB-KW"/>
</dbReference>
<dbReference type="AlphaFoldDB" id="A0A2S7EXP5"/>
<dbReference type="InterPro" id="IPR036661">
    <property type="entry name" value="Luciferase-like_sf"/>
</dbReference>
<dbReference type="Gene3D" id="3.20.20.30">
    <property type="entry name" value="Luciferase-like domain"/>
    <property type="match status" value="1"/>
</dbReference>
<sequence>MPYHLSILDKSYIPEGGSAAQALRDSVALAQQAERLGYHRYWFAEHHAAPSLASSAPEVLAAFVLAQTSRIRVGSGGVMLRHYAPYKVAEVFNLLANLAPGRVDLGVGKAPGGLLASTRALAHGRERTPDFTEQLTDLDGFLSASLPEGHRDAGASATPLPVHAAQRFLLGASPESAALAARLGWRFVYAGHFDGDPAHIERAFAAYRRDSALTPLLAVVAFAARSADEAMRHVGALRIYKLHLGPGQSVNLPSPELADDYARQAGVSDYRVEETRPSVLSGDADYVRGQLDLLHRRFGVEEFVLDAPVAEHQARLASLELLAPAPRTAAAA</sequence>
<dbReference type="GO" id="GO:0005829">
    <property type="term" value="C:cytosol"/>
    <property type="evidence" value="ECO:0007669"/>
    <property type="project" value="TreeGrafter"/>
</dbReference>
<organism evidence="3 4">
    <name type="scientific">Xanthomonas hyacinthi</name>
    <dbReference type="NCBI Taxonomy" id="56455"/>
    <lineage>
        <taxon>Bacteria</taxon>
        <taxon>Pseudomonadati</taxon>
        <taxon>Pseudomonadota</taxon>
        <taxon>Gammaproteobacteria</taxon>
        <taxon>Lysobacterales</taxon>
        <taxon>Lysobacteraceae</taxon>
        <taxon>Xanthomonas</taxon>
    </lineage>
</organism>